<dbReference type="PIRSF" id="PIRSF033101">
    <property type="entry name" value="UCP033101"/>
    <property type="match status" value="1"/>
</dbReference>
<feature type="transmembrane region" description="Helical" evidence="1">
    <location>
        <begin position="206"/>
        <end position="224"/>
    </location>
</feature>
<keyword evidence="1" id="KW-1133">Transmembrane helix</keyword>
<feature type="transmembrane region" description="Helical" evidence="1">
    <location>
        <begin position="6"/>
        <end position="29"/>
    </location>
</feature>
<keyword evidence="2" id="KW-0482">Metalloprotease</keyword>
<keyword evidence="1" id="KW-0812">Transmembrane</keyword>
<proteinExistence type="predicted"/>
<dbReference type="RefSeq" id="WP_216440469.1">
    <property type="nucleotide sequence ID" value="NZ_JAHLQF010000004.1"/>
</dbReference>
<feature type="transmembrane region" description="Helical" evidence="1">
    <location>
        <begin position="182"/>
        <end position="199"/>
    </location>
</feature>
<name>A0ABS6EKY3_9CLOT</name>
<accession>A0ABS6EKY3</accession>
<dbReference type="Proteomes" id="UP000726170">
    <property type="component" value="Unassembled WGS sequence"/>
</dbReference>
<keyword evidence="1" id="KW-0472">Membrane</keyword>
<keyword evidence="2" id="KW-0378">Hydrolase</keyword>
<gene>
    <name evidence="2" type="ORF">KQI86_16220</name>
</gene>
<reference evidence="2 3" key="1">
    <citation type="submission" date="2021-06" db="EMBL/GenBank/DDBJ databases">
        <authorList>
            <person name="Sun Q."/>
            <person name="Li D."/>
        </authorList>
    </citation>
    <scope>NUCLEOTIDE SEQUENCE [LARGE SCALE GENOMIC DNA]</scope>
    <source>
        <strain evidence="2 3">MSJ-11</strain>
    </source>
</reference>
<comment type="caution">
    <text evidence="2">The sequence shown here is derived from an EMBL/GenBank/DDBJ whole genome shotgun (WGS) entry which is preliminary data.</text>
</comment>
<evidence type="ECO:0000313" key="3">
    <source>
        <dbReference type="Proteomes" id="UP000726170"/>
    </source>
</evidence>
<evidence type="ECO:0000313" key="2">
    <source>
        <dbReference type="EMBL" id="MBU5485867.1"/>
    </source>
</evidence>
<evidence type="ECO:0000256" key="1">
    <source>
        <dbReference type="SAM" id="Phobius"/>
    </source>
</evidence>
<protein>
    <submittedName>
        <fullName evidence="2">YhfC family intramembrane metalloprotease</fullName>
    </submittedName>
</protein>
<keyword evidence="3" id="KW-1185">Reference proteome</keyword>
<keyword evidence="2" id="KW-0645">Protease</keyword>
<sequence>MVSITSIISMIITIILSIGFPIIIGIYFYRKHKMSLWPVAVGAFVFILFVMILERRMHNYLLFTNFNTSTFLENPWAYAIYGSFAAGIFEECGRFLAYITLLRKKRSWTDGIAFGIGHGGIEAILIGGMTAIQNLILSININLGNINALNKYNMPSAMIERIKSSLIDTPSYAFLVPGIERMFVIFIQIGLSVLVLQGVKNKKYIYLLYAILLHALIDFPAALFQKGMLTNIWAIEGWVAIASILLLLFTLRSKSNFGGEKGEIQDEI</sequence>
<feature type="transmembrane region" description="Helical" evidence="1">
    <location>
        <begin position="76"/>
        <end position="99"/>
    </location>
</feature>
<dbReference type="InterPro" id="IPR011397">
    <property type="entry name" value="YhfC"/>
</dbReference>
<dbReference type="Pfam" id="PF10086">
    <property type="entry name" value="YhfC"/>
    <property type="match status" value="1"/>
</dbReference>
<dbReference type="EMBL" id="JAHLQF010000004">
    <property type="protein sequence ID" value="MBU5485867.1"/>
    <property type="molecule type" value="Genomic_DNA"/>
</dbReference>
<feature type="transmembrane region" description="Helical" evidence="1">
    <location>
        <begin position="111"/>
        <end position="132"/>
    </location>
</feature>
<feature type="transmembrane region" description="Helical" evidence="1">
    <location>
        <begin position="36"/>
        <end position="53"/>
    </location>
</feature>
<dbReference type="GO" id="GO:0008237">
    <property type="term" value="F:metallopeptidase activity"/>
    <property type="evidence" value="ECO:0007669"/>
    <property type="project" value="UniProtKB-KW"/>
</dbReference>
<feature type="transmembrane region" description="Helical" evidence="1">
    <location>
        <begin position="230"/>
        <end position="251"/>
    </location>
</feature>
<organism evidence="2 3">
    <name type="scientific">Clostridium mobile</name>
    <dbReference type="NCBI Taxonomy" id="2841512"/>
    <lineage>
        <taxon>Bacteria</taxon>
        <taxon>Bacillati</taxon>
        <taxon>Bacillota</taxon>
        <taxon>Clostridia</taxon>
        <taxon>Eubacteriales</taxon>
        <taxon>Clostridiaceae</taxon>
        <taxon>Clostridium</taxon>
    </lineage>
</organism>